<dbReference type="InterPro" id="IPR027124">
    <property type="entry name" value="Swc5/CFDP1/2"/>
</dbReference>
<dbReference type="InterPro" id="IPR011421">
    <property type="entry name" value="BCNT-C"/>
</dbReference>
<evidence type="ECO:0000313" key="5">
    <source>
        <dbReference type="EMBL" id="EDO49212.1"/>
    </source>
</evidence>
<evidence type="ECO:0000256" key="1">
    <source>
        <dbReference type="ARBA" id="ARBA00019033"/>
    </source>
</evidence>
<organism evidence="5 6">
    <name type="scientific">Nematostella vectensis</name>
    <name type="common">Starlet sea anemone</name>
    <dbReference type="NCBI Taxonomy" id="45351"/>
    <lineage>
        <taxon>Eukaryota</taxon>
        <taxon>Metazoa</taxon>
        <taxon>Cnidaria</taxon>
        <taxon>Anthozoa</taxon>
        <taxon>Hexacorallia</taxon>
        <taxon>Actiniaria</taxon>
        <taxon>Edwardsiidae</taxon>
        <taxon>Nematostella</taxon>
    </lineage>
</organism>
<feature type="compositionally biased region" description="Basic residues" evidence="3">
    <location>
        <begin position="41"/>
        <end position="55"/>
    </location>
</feature>
<dbReference type="OMA" id="LDWAAYV"/>
<dbReference type="STRING" id="45351.A7RHE1"/>
<dbReference type="eggNOG" id="KOG4776">
    <property type="taxonomic scope" value="Eukaryota"/>
</dbReference>
<feature type="compositionally biased region" description="Acidic residues" evidence="3">
    <location>
        <begin position="59"/>
        <end position="75"/>
    </location>
</feature>
<feature type="region of interest" description="Disordered" evidence="3">
    <location>
        <begin position="1"/>
        <end position="156"/>
    </location>
</feature>
<dbReference type="Pfam" id="PF07572">
    <property type="entry name" value="BCNT"/>
    <property type="match status" value="1"/>
</dbReference>
<accession>A7RHE1</accession>
<evidence type="ECO:0000256" key="3">
    <source>
        <dbReference type="SAM" id="MobiDB-lite"/>
    </source>
</evidence>
<feature type="compositionally biased region" description="Acidic residues" evidence="3">
    <location>
        <begin position="22"/>
        <end position="35"/>
    </location>
</feature>
<dbReference type="HOGENOM" id="CLU_080190_0_0_1"/>
<dbReference type="KEGG" id="nve:5521494"/>
<dbReference type="PANTHER" id="PTHR48407:SF1">
    <property type="entry name" value="CRANIOFACIAL DEVELOPMENT PROTEIN 1"/>
    <property type="match status" value="1"/>
</dbReference>
<protein>
    <recommendedName>
        <fullName evidence="1">Craniofacial development protein 1</fullName>
    </recommendedName>
    <alternativeName>
        <fullName evidence="2">Bucentaur</fullName>
    </alternativeName>
</protein>
<feature type="compositionally biased region" description="Basic and acidic residues" evidence="3">
    <location>
        <begin position="89"/>
        <end position="114"/>
    </location>
</feature>
<dbReference type="GO" id="GO:0006338">
    <property type="term" value="P:chromatin remodeling"/>
    <property type="evidence" value="ECO:0000318"/>
    <property type="project" value="GO_Central"/>
</dbReference>
<feature type="region of interest" description="Disordered" evidence="3">
    <location>
        <begin position="176"/>
        <end position="234"/>
    </location>
</feature>
<feature type="compositionally biased region" description="Low complexity" evidence="3">
    <location>
        <begin position="196"/>
        <end position="207"/>
    </location>
</feature>
<dbReference type="PANTHER" id="PTHR48407">
    <property type="entry name" value="CRANIOFACIAL DEVELOPMENT PROTEIN 1"/>
    <property type="match status" value="1"/>
</dbReference>
<dbReference type="OrthoDB" id="445677at2759"/>
<dbReference type="PhylomeDB" id="A7RHE1"/>
<evidence type="ECO:0000313" key="6">
    <source>
        <dbReference type="Proteomes" id="UP000001593"/>
    </source>
</evidence>
<proteinExistence type="predicted"/>
<feature type="compositionally biased region" description="Basic and acidic residues" evidence="3">
    <location>
        <begin position="180"/>
        <end position="192"/>
    </location>
</feature>
<name>A7RHE1_NEMVE</name>
<evidence type="ECO:0000256" key="2">
    <source>
        <dbReference type="ARBA" id="ARBA00030244"/>
    </source>
</evidence>
<dbReference type="Proteomes" id="UP000001593">
    <property type="component" value="Unassembled WGS sequence"/>
</dbReference>
<dbReference type="PROSITE" id="PS51279">
    <property type="entry name" value="BCNT_C"/>
    <property type="match status" value="1"/>
</dbReference>
<reference evidence="5 6" key="1">
    <citation type="journal article" date="2007" name="Science">
        <title>Sea anemone genome reveals ancestral eumetazoan gene repertoire and genomic organization.</title>
        <authorList>
            <person name="Putnam N.H."/>
            <person name="Srivastava M."/>
            <person name="Hellsten U."/>
            <person name="Dirks B."/>
            <person name="Chapman J."/>
            <person name="Salamov A."/>
            <person name="Terry A."/>
            <person name="Shapiro H."/>
            <person name="Lindquist E."/>
            <person name="Kapitonov V.V."/>
            <person name="Jurka J."/>
            <person name="Genikhovich G."/>
            <person name="Grigoriev I.V."/>
            <person name="Lucas S.M."/>
            <person name="Steele R.E."/>
            <person name="Finnerty J.R."/>
            <person name="Technau U."/>
            <person name="Martindale M.Q."/>
            <person name="Rokhsar D.S."/>
        </authorList>
    </citation>
    <scope>NUCLEOTIDE SEQUENCE [LARGE SCALE GENOMIC DNA]</scope>
    <source>
        <strain evidence="6">CH2 X CH6</strain>
    </source>
</reference>
<keyword evidence="6" id="KW-1185">Reference proteome</keyword>
<dbReference type="EMBL" id="DS469510">
    <property type="protein sequence ID" value="EDO49212.1"/>
    <property type="molecule type" value="Genomic_DNA"/>
</dbReference>
<feature type="compositionally biased region" description="Acidic residues" evidence="3">
    <location>
        <begin position="1"/>
        <end position="15"/>
    </location>
</feature>
<feature type="domain" description="BCNT-C" evidence="4">
    <location>
        <begin position="222"/>
        <end position="300"/>
    </location>
</feature>
<dbReference type="AlphaFoldDB" id="A7RHE1"/>
<evidence type="ECO:0000259" key="4">
    <source>
        <dbReference type="PROSITE" id="PS51279"/>
    </source>
</evidence>
<dbReference type="GO" id="GO:0000812">
    <property type="term" value="C:Swr1 complex"/>
    <property type="evidence" value="ECO:0000318"/>
    <property type="project" value="GO_Central"/>
</dbReference>
<sequence>MSDSEYSSDEEDEDYVPGVESASDDEGLEDIDEDGEVKVKTKEKKKTVTKKKRKGGIQLEDEVDDDDNDDDEVDLDATTAEELAKKKKEKEEAEKKTHVEDLWASFKKETEAVRPKSTVASSGSKLTKSTEKLQRQSPSVAASTKPAAQSTSAQKVTITKTYDFAGEAVTVTKTVDAESSEAKQQYKSEKEVTTPAGLAGLSAPAPAKKSDPSSMGGLLSGAKRKGGLGSVLGQIGKKPKISTLEKSKLDWETFKAEEGIEDDLKNYNKDGYLEKQDFLQRTDVRLFEREKAARQGSRKL</sequence>
<dbReference type="InParanoid" id="A7RHE1"/>
<feature type="compositionally biased region" description="Polar residues" evidence="3">
    <location>
        <begin position="118"/>
        <end position="127"/>
    </location>
</feature>
<gene>
    <name evidence="5" type="ORF">NEMVEDRAFT_v1g238282</name>
</gene>
<feature type="compositionally biased region" description="Polar residues" evidence="3">
    <location>
        <begin position="135"/>
        <end position="156"/>
    </location>
</feature>